<dbReference type="InterPro" id="IPR022775">
    <property type="entry name" value="AP_mu_sigma_su"/>
</dbReference>
<gene>
    <name evidence="3" type="ORF">QM012_004555</name>
</gene>
<accession>A0ABR0TTD9</accession>
<name>A0ABR0TTD9_AURPU</name>
<dbReference type="PANTHER" id="PTHR22504:SF0">
    <property type="entry name" value="REPRESSOR OF RNA POLYMERASE III TRANSCRIPTION MAF1 HOMOLOG"/>
    <property type="match status" value="1"/>
</dbReference>
<dbReference type="EMBL" id="JASGXD010000002">
    <property type="protein sequence ID" value="KAK6007741.1"/>
    <property type="molecule type" value="Genomic_DNA"/>
</dbReference>
<organism evidence="3 4">
    <name type="scientific">Aureobasidium pullulans</name>
    <name type="common">Black yeast</name>
    <name type="synonym">Pullularia pullulans</name>
    <dbReference type="NCBI Taxonomy" id="5580"/>
    <lineage>
        <taxon>Eukaryota</taxon>
        <taxon>Fungi</taxon>
        <taxon>Dikarya</taxon>
        <taxon>Ascomycota</taxon>
        <taxon>Pezizomycotina</taxon>
        <taxon>Dothideomycetes</taxon>
        <taxon>Dothideomycetidae</taxon>
        <taxon>Dothideales</taxon>
        <taxon>Saccotheciaceae</taxon>
        <taxon>Aureobasidium</taxon>
    </lineage>
</organism>
<keyword evidence="4" id="KW-1185">Reference proteome</keyword>
<proteinExistence type="predicted"/>
<feature type="domain" description="AP complex mu/sigma subunit" evidence="2">
    <location>
        <begin position="3"/>
        <end position="142"/>
    </location>
</feature>
<reference evidence="3 4" key="1">
    <citation type="submission" date="2023-11" db="EMBL/GenBank/DDBJ databases">
        <title>Draft genome sequence and annotation of the polyextremotolerant black yeast-like fungus Aureobasidium pullulans NRRL 62042.</title>
        <authorList>
            <person name="Dielentheis-Frenken M.R.E."/>
            <person name="Wibberg D."/>
            <person name="Blank L.M."/>
            <person name="Tiso T."/>
        </authorList>
    </citation>
    <scope>NUCLEOTIDE SEQUENCE [LARGE SCALE GENOMIC DNA]</scope>
    <source>
        <strain evidence="3 4">NRRL 62042</strain>
    </source>
</reference>
<dbReference type="CDD" id="cd14831">
    <property type="entry name" value="AP1_sigma"/>
    <property type="match status" value="1"/>
</dbReference>
<dbReference type="InterPro" id="IPR044733">
    <property type="entry name" value="AP1_sigma"/>
</dbReference>
<dbReference type="Pfam" id="PF01217">
    <property type="entry name" value="Clat_adaptor_s"/>
    <property type="match status" value="1"/>
</dbReference>
<dbReference type="InterPro" id="IPR038564">
    <property type="entry name" value="Maf1_sf"/>
</dbReference>
<dbReference type="Pfam" id="PF09174">
    <property type="entry name" value="Maf1"/>
    <property type="match status" value="1"/>
</dbReference>
<dbReference type="SUPFAM" id="SSF64356">
    <property type="entry name" value="SNARE-like"/>
    <property type="match status" value="1"/>
</dbReference>
<dbReference type="InterPro" id="IPR011012">
    <property type="entry name" value="Longin-like_dom_sf"/>
</dbReference>
<evidence type="ECO:0000259" key="2">
    <source>
        <dbReference type="Pfam" id="PF01217"/>
    </source>
</evidence>
<protein>
    <recommendedName>
        <fullName evidence="2">AP complex mu/sigma subunit domain-containing protein</fullName>
    </recommendedName>
</protein>
<comment type="caution">
    <text evidence="3">The sequence shown here is derived from an EMBL/GenBank/DDBJ whole genome shotgun (WGS) entry which is preliminary data.</text>
</comment>
<dbReference type="InterPro" id="IPR015257">
    <property type="entry name" value="Maf1"/>
</dbReference>
<evidence type="ECO:0000313" key="4">
    <source>
        <dbReference type="Proteomes" id="UP001341245"/>
    </source>
</evidence>
<dbReference type="Gene3D" id="3.30.450.60">
    <property type="match status" value="1"/>
</dbReference>
<dbReference type="Proteomes" id="UP001341245">
    <property type="component" value="Unassembled WGS sequence"/>
</dbReference>
<evidence type="ECO:0000313" key="3">
    <source>
        <dbReference type="EMBL" id="KAK6007741.1"/>
    </source>
</evidence>
<sequence>MAIKYLILLSRQGKVRLAKWFTTLSPKDKAKIIKDVSQLVLARRTRMCNFLEYKDSKVVYRRYASLFFIAGCASDDNELITLEIVHRYVEQMDKYYGNVCELDIIFNFQKAYFILDELLLAGEMQESSKKNVLRCIGQQDSLEDMEQPFDPSLRTIANRRIASRVCLTHLTNTLHSSSKHLGGFQPLRTFAYPYHFAFHSPVNCASTYKMKYVPLRDFQVVTDALNFSTTDLHVIGGCDLYTTKAAGSDKKLYKNIENSLEKEHGNLLRLAASLSPPSLPVDSRKKERKPSVHIPEIDLSRDSPFGSFNQISARRTFAYLIATLNASHPDYDFSHILRPTDFRKTTGTAIRRSVDSTLINMRPRRMSTLLSPHAKSSLSAGSPQGITSPNAEFVWGEYMWKLIDKEMDLKACEKYTWDPEDDPFEAESALWSQHYFFFNKEKKRVCYLNFRAFSVLSHSPANGMHTRTVPITNPGVGEGAGKRAQYWLGHSVDDHDVDNWREDDDLEYEDSMSIDNDSNEGEYRNDLDDVRDKLEDGYYAWADGTVDSNDASGWDPRRMHRGSSEGPADAMEI</sequence>
<dbReference type="PANTHER" id="PTHR22504">
    <property type="entry name" value="REPRESSOR OF RNA POLYMERASE III TRANSCRIPTION MAF1"/>
    <property type="match status" value="1"/>
</dbReference>
<dbReference type="Gene3D" id="3.40.1000.50">
    <property type="entry name" value="Repressor of RNA polymerase III transcription Maf1"/>
    <property type="match status" value="1"/>
</dbReference>
<evidence type="ECO:0000256" key="1">
    <source>
        <dbReference type="SAM" id="MobiDB-lite"/>
    </source>
</evidence>
<feature type="region of interest" description="Disordered" evidence="1">
    <location>
        <begin position="543"/>
        <end position="573"/>
    </location>
</feature>